<comment type="caution">
    <text evidence="1">The sequence shown here is derived from an EMBL/GenBank/DDBJ whole genome shotgun (WGS) entry which is preliminary data.</text>
</comment>
<accession>A0A545UA06</accession>
<name>A0A545UA06_9GAMM</name>
<evidence type="ECO:0000313" key="2">
    <source>
        <dbReference type="Proteomes" id="UP000319732"/>
    </source>
</evidence>
<dbReference type="RefSeq" id="WP_142902461.1">
    <property type="nucleotide sequence ID" value="NZ_ML660087.1"/>
</dbReference>
<gene>
    <name evidence="1" type="ORF">FKG94_01810</name>
</gene>
<keyword evidence="2" id="KW-1185">Reference proteome</keyword>
<proteinExistence type="predicted"/>
<dbReference type="EMBL" id="VHSG01000002">
    <property type="protein sequence ID" value="TQV86308.1"/>
    <property type="molecule type" value="Genomic_DNA"/>
</dbReference>
<dbReference type="AlphaFoldDB" id="A0A545UA06"/>
<organism evidence="1 2">
    <name type="scientific">Exilibacterium tricleocarpae</name>
    <dbReference type="NCBI Taxonomy" id="2591008"/>
    <lineage>
        <taxon>Bacteria</taxon>
        <taxon>Pseudomonadati</taxon>
        <taxon>Pseudomonadota</taxon>
        <taxon>Gammaproteobacteria</taxon>
        <taxon>Cellvibrionales</taxon>
        <taxon>Cellvibrionaceae</taxon>
        <taxon>Exilibacterium</taxon>
    </lineage>
</organism>
<evidence type="ECO:0000313" key="1">
    <source>
        <dbReference type="EMBL" id="TQV86308.1"/>
    </source>
</evidence>
<sequence>MSWTPVAAFGKYLRHYAEAEALNLPALLGTPAPAGAYTHTLVIPAYREAPAFIEDFFTSTLARERVLVILVVNQPRGDSDTAANTDLWQAVTRRGQPLAQIENLQLLQWPPAGAHLLLVDRFTTAQRLPDNQGVGLARKIGADIAAAAIELGAVRSPWIHSTDADAHLPADYFTAVPADCDAAAAVYPFNHRCDQTAIGRATRAYERALNYYVAGLRWSGSPYSFHTLGSAVAVNAKHYCQARGFPKRAGGEDFYLLNKLAKLGVIYTPDSAPITLQARASSRVPFGTGPAVQRIVELAGQNRPYCYYNPKTLLALRQLISAVPQLWPQRAQLRDWLQALPLPGRLALEHLQIEQLFAHLERQSRSAQHCARHFHDWFDAFRTLKFIHYLQNHHYPALPLDEAIEELKRLADMDLHSTMQ</sequence>
<dbReference type="OrthoDB" id="6199505at2"/>
<dbReference type="InterPro" id="IPR029044">
    <property type="entry name" value="Nucleotide-diphossugar_trans"/>
</dbReference>
<dbReference type="Proteomes" id="UP000319732">
    <property type="component" value="Unassembled WGS sequence"/>
</dbReference>
<protein>
    <recommendedName>
        <fullName evidence="3">Glycosyltransferase family 2 protein</fullName>
    </recommendedName>
</protein>
<dbReference type="SUPFAM" id="SSF53448">
    <property type="entry name" value="Nucleotide-diphospho-sugar transferases"/>
    <property type="match status" value="1"/>
</dbReference>
<evidence type="ECO:0008006" key="3">
    <source>
        <dbReference type="Google" id="ProtNLM"/>
    </source>
</evidence>
<reference evidence="1 2" key="1">
    <citation type="submission" date="2019-06" db="EMBL/GenBank/DDBJ databases">
        <title>Whole genome sequence for Cellvibrionaceae sp. R142.</title>
        <authorList>
            <person name="Wang G."/>
        </authorList>
    </citation>
    <scope>NUCLEOTIDE SEQUENCE [LARGE SCALE GENOMIC DNA]</scope>
    <source>
        <strain evidence="1 2">R142</strain>
    </source>
</reference>